<gene>
    <name evidence="1" type="ORF">GYMLUDRAFT_426391</name>
</gene>
<protein>
    <submittedName>
        <fullName evidence="1">Uncharacterized protein</fullName>
    </submittedName>
</protein>
<evidence type="ECO:0000313" key="2">
    <source>
        <dbReference type="Proteomes" id="UP000053593"/>
    </source>
</evidence>
<organism evidence="1 2">
    <name type="scientific">Collybiopsis luxurians FD-317 M1</name>
    <dbReference type="NCBI Taxonomy" id="944289"/>
    <lineage>
        <taxon>Eukaryota</taxon>
        <taxon>Fungi</taxon>
        <taxon>Dikarya</taxon>
        <taxon>Basidiomycota</taxon>
        <taxon>Agaricomycotina</taxon>
        <taxon>Agaricomycetes</taxon>
        <taxon>Agaricomycetidae</taxon>
        <taxon>Agaricales</taxon>
        <taxon>Marasmiineae</taxon>
        <taxon>Omphalotaceae</taxon>
        <taxon>Collybiopsis</taxon>
        <taxon>Collybiopsis luxurians</taxon>
    </lineage>
</organism>
<dbReference type="AlphaFoldDB" id="A0A0D0CLX8"/>
<sequence>MYPFLMDRARTRCTILIDQGEKRGGGYMRLCSRHGRQNKGDNGYRYIGGNLGGGVLMTAGRCTLKSTERFETEGRKRIDIRRYPILGTPVEAGRAVKKENKLILGLEATSRSRRDTRIYFAREDRMLHTAHPQPCLMLLMALPRREWTESYHVTILVASTKAAV</sequence>
<dbReference type="Proteomes" id="UP000053593">
    <property type="component" value="Unassembled WGS sequence"/>
</dbReference>
<evidence type="ECO:0000313" key="1">
    <source>
        <dbReference type="EMBL" id="KIK63999.1"/>
    </source>
</evidence>
<accession>A0A0D0CLX8</accession>
<dbReference type="EMBL" id="KN834762">
    <property type="protein sequence ID" value="KIK63999.1"/>
    <property type="molecule type" value="Genomic_DNA"/>
</dbReference>
<keyword evidence="2" id="KW-1185">Reference proteome</keyword>
<proteinExistence type="predicted"/>
<name>A0A0D0CLX8_9AGAR</name>
<dbReference type="HOGENOM" id="CLU_1619215_0_0_1"/>
<reference evidence="1 2" key="1">
    <citation type="submission" date="2014-04" db="EMBL/GenBank/DDBJ databases">
        <title>Evolutionary Origins and Diversification of the Mycorrhizal Mutualists.</title>
        <authorList>
            <consortium name="DOE Joint Genome Institute"/>
            <consortium name="Mycorrhizal Genomics Consortium"/>
            <person name="Kohler A."/>
            <person name="Kuo A."/>
            <person name="Nagy L.G."/>
            <person name="Floudas D."/>
            <person name="Copeland A."/>
            <person name="Barry K.W."/>
            <person name="Cichocki N."/>
            <person name="Veneault-Fourrey C."/>
            <person name="LaButti K."/>
            <person name="Lindquist E.A."/>
            <person name="Lipzen A."/>
            <person name="Lundell T."/>
            <person name="Morin E."/>
            <person name="Murat C."/>
            <person name="Riley R."/>
            <person name="Ohm R."/>
            <person name="Sun H."/>
            <person name="Tunlid A."/>
            <person name="Henrissat B."/>
            <person name="Grigoriev I.V."/>
            <person name="Hibbett D.S."/>
            <person name="Martin F."/>
        </authorList>
    </citation>
    <scope>NUCLEOTIDE SEQUENCE [LARGE SCALE GENOMIC DNA]</scope>
    <source>
        <strain evidence="1 2">FD-317 M1</strain>
    </source>
</reference>